<dbReference type="InterPro" id="IPR044046">
    <property type="entry name" value="E3_ligase_UBR-like_C"/>
</dbReference>
<evidence type="ECO:0000256" key="3">
    <source>
        <dbReference type="ARBA" id="ARBA00022679"/>
    </source>
</evidence>
<keyword evidence="4 10" id="KW-0479">Metal-binding</keyword>
<dbReference type="GO" id="GO:0071596">
    <property type="term" value="P:ubiquitin-dependent protein catabolic process via the N-end rule pathway"/>
    <property type="evidence" value="ECO:0007669"/>
    <property type="project" value="UniProtKB-UniRule"/>
</dbReference>
<dbReference type="GO" id="GO:0008270">
    <property type="term" value="F:zinc ion binding"/>
    <property type="evidence" value="ECO:0007669"/>
    <property type="project" value="UniProtKB-UniRule"/>
</dbReference>
<dbReference type="Proteomes" id="UP000694255">
    <property type="component" value="Unassembled WGS sequence"/>
</dbReference>
<keyword evidence="6 10" id="KW-0833">Ubl conjugation pathway</keyword>
<organism evidence="12 13">
    <name type="scientific">[Candida] subhashii</name>
    <dbReference type="NCBI Taxonomy" id="561895"/>
    <lineage>
        <taxon>Eukaryota</taxon>
        <taxon>Fungi</taxon>
        <taxon>Dikarya</taxon>
        <taxon>Ascomycota</taxon>
        <taxon>Saccharomycotina</taxon>
        <taxon>Pichiomycetes</taxon>
        <taxon>Debaryomycetaceae</taxon>
        <taxon>Spathaspora</taxon>
    </lineage>
</organism>
<dbReference type="PROSITE" id="PS51157">
    <property type="entry name" value="ZF_UBR"/>
    <property type="match status" value="1"/>
</dbReference>
<evidence type="ECO:0000256" key="9">
    <source>
        <dbReference type="PROSITE-ProRule" id="PRU00508"/>
    </source>
</evidence>
<evidence type="ECO:0000256" key="5">
    <source>
        <dbReference type="ARBA" id="ARBA00022771"/>
    </source>
</evidence>
<reference evidence="12 13" key="1">
    <citation type="journal article" date="2021" name="DNA Res.">
        <title>Genome analysis of Candida subhashii reveals its hybrid nature and dual mitochondrial genome conformations.</title>
        <authorList>
            <person name="Mixao V."/>
            <person name="Hegedusova E."/>
            <person name="Saus E."/>
            <person name="Pryszcz L.P."/>
            <person name="Cillingova A."/>
            <person name="Nosek J."/>
            <person name="Gabaldon T."/>
        </authorList>
    </citation>
    <scope>NUCLEOTIDE SEQUENCE [LARGE SCALE GENOMIC DNA]</scope>
    <source>
        <strain evidence="12 13">CBS 10753</strain>
    </source>
</reference>
<evidence type="ECO:0000259" key="11">
    <source>
        <dbReference type="PROSITE" id="PS51157"/>
    </source>
</evidence>
<dbReference type="PANTHER" id="PTHR21497:SF26">
    <property type="entry name" value="E3 UBIQUITIN-PROTEIN LIGASE UBR1"/>
    <property type="match status" value="1"/>
</dbReference>
<dbReference type="Pfam" id="PF18995">
    <property type="entry name" value="PRT6_C"/>
    <property type="match status" value="1"/>
</dbReference>
<evidence type="ECO:0000313" key="13">
    <source>
        <dbReference type="Proteomes" id="UP000694255"/>
    </source>
</evidence>
<dbReference type="GO" id="GO:0016567">
    <property type="term" value="P:protein ubiquitination"/>
    <property type="evidence" value="ECO:0007669"/>
    <property type="project" value="UniProtKB-UniRule"/>
</dbReference>
<dbReference type="InterPro" id="IPR055194">
    <property type="entry name" value="UBR1-like_WH"/>
</dbReference>
<dbReference type="SMART" id="SM00396">
    <property type="entry name" value="ZnF_UBR1"/>
    <property type="match status" value="1"/>
</dbReference>
<evidence type="ECO:0000256" key="1">
    <source>
        <dbReference type="ARBA" id="ARBA00000900"/>
    </source>
</evidence>
<evidence type="ECO:0000256" key="7">
    <source>
        <dbReference type="ARBA" id="ARBA00022833"/>
    </source>
</evidence>
<dbReference type="EC" id="2.3.2.27" evidence="10"/>
<proteinExistence type="inferred from homology"/>
<dbReference type="Pfam" id="PF02617">
    <property type="entry name" value="ClpS"/>
    <property type="match status" value="1"/>
</dbReference>
<sequence>MIDVDPLKRFLVQLPSILNYTEHAQIKHNLYSALYYIISNNSTYLEDIFPEISNHELMRMLDFKYSLQFPCNEPFYDAKSKANYTHPPDQACARTFKHGDSVFRCADCGFDDTCVLCSYCFNEADHRGHNITIYSSSGNNGGICDCGDPEAFTKELHCKCQLIQSSSSSEKGADLSDISVNIRETIRVVLDYILDVTAGFINTLPDIHSITDKATGRIYLDSERISNAGLLPSEKYGGAIDSNSNHSWCLLLWNDEYHNLQEAINSIKAGINCSESKANDIARIIDKEGFAILKESKNPEDLITAKTAVEAGGLIATIISARDHAKYLIVKHLFNWLKEVTNFKANAQFKQLSRLYLSELLLEPGYDLDNDSLPLRFIESSIRATCFENGIPYEGKIISTCLTSVRQDVDTLDFLSKDFRQLVEPNPRLKIQNSRLQFLLLFQIRLTKTIRSKLSVLIIPPLVSDPTRKQIFSKQFIEIFPSLFAIMAITDREEDLNLLSDIISQLFTCPNSIQSILKEGYIGNFLGPLTQIITDYSTKWNYDTGYPNFHDIGVDTQQNRAIKKAIKIGIHNLSHFVNKELAGKEMSALMKRDGFVMYLLFLRNFQGYIPIKRKYGDHVERENYDFEIHLEYSLPILTQIKNFISNQYNSEHLFRNMMSLFAFLMPSRGRPRFDGGVISFQVSKEPVGFVNPLHTLLSYILQFRGVDLFREFLGDSTHELAMIADVSLRSIVLNSQIKIGHWIRNGIAAAYQATLYYVQMSDMTYIRDFHINQIAASFYQNEDPSRVLKNFLHRWELNKWFSNQVSYDKTIYEDRFGSIVERFIVFVYNIITDRSLFIKESPEERLRTQAKWSIAYGLCDDAKSYSSLKKKIESDVLGISDFDKILCEVADYQPPQGLVDTGLYRLKEEMYEQLDPLSIYLDPSQFQVVSDALIKNIAKIKKIKNEDNVILKPDIRLCNLDYIDERIGDFTKTNMFVKLIYKFLQVAIDTSDETYLPQLLHLIHAILLDDELIHGHDYLNEHFVDIPISDLLLTIVESKMSKRVIQKADYLLDQLVMKDKQIIESLISCFGEEYIQSYKKRKTNLFETEAERKKRLAEERKNKILKKFSKQRQKFLSQNKHLHDDDMVMTTSDDTNNQDEIQLRVCVLCGEPESHDQPFGLLVSSAKAPIFWKIPSKPDDRVISALETWDKDLLTHEYDSYGIGYTPEEGEKIEARVLSTCGHGIHYGCYTRGSEHTNHYPCPLCHNLHSFFVPSFIPSQAKSLPDELLHAEPKKRKYNQITCSSTATNVDEIIHGLFSDDYKEYKPFMKILTQVAKEITDKRYLGEQTRGIMYKPVQFFDSLLNWSVLIADTIKMNEISTRINGLEGYCDFLNQIPGSAKTLLKSLIQGRALVSHESRQLFGRGSDLSKEIVKFWGESNSMLDGGVFDECIAWFFQGNESLATITRMGMTKLLAIVIFSLMTRLEGDGLYYSGLIQKDDPNSAVPREIISKFEDVFMKAMRLSESNGPMSQLPHGAAAYYDVYLVVEKILGIFLRNMIIFADMLTSEYKGENMYESVPEFTKMKEEIESSSRKYGTDPLTKALKVPSLLELFTTISQFETSFEESIFEIILCSKIPAHRDQGILSLDYPGIVHLVTLPADYHSSLLSVTDMTSRSNAICLLCGTWVPSTNIFRHMLTCSPNSGICFNPRTNTLRVCVHVGRSPISVEMPAPYLTIHGEVKTSRYHGKATLNTFRFFMLNKMWLNQGLYGFVTRNLFGTASTMEMPDIDLNLQRDVSDGLDFMEEDDLSDEFFRDDDDDDDDQYMF</sequence>
<dbReference type="Pfam" id="PF02207">
    <property type="entry name" value="zf-UBR"/>
    <property type="match status" value="1"/>
</dbReference>
<feature type="zinc finger region" description="UBR-type" evidence="9">
    <location>
        <begin position="90"/>
        <end position="163"/>
    </location>
</feature>
<dbReference type="UniPathway" id="UPA00143"/>
<keyword evidence="7 10" id="KW-0862">Zinc</keyword>
<comment type="similarity">
    <text evidence="8 10">Belongs to the E3 ubiquitin-protein ligase UBR1-like family.</text>
</comment>
<accession>A0A8J5QLM6</accession>
<comment type="function">
    <text evidence="10">Ubiquitin ligase protein which is a component of the N-end rule pathway. Recognizes and binds to proteins bearing specific N-terminal residues that are destabilizing according to the N-end rule, leading to their ubiquitination and subsequent degradation.</text>
</comment>
<dbReference type="PANTHER" id="PTHR21497">
    <property type="entry name" value="UBIQUITIN LIGASE E3 ALPHA-RELATED"/>
    <property type="match status" value="1"/>
</dbReference>
<feature type="domain" description="UBR-type" evidence="11">
    <location>
        <begin position="90"/>
        <end position="163"/>
    </location>
</feature>
<dbReference type="FunFam" id="2.10.110.30:FF:000002">
    <property type="entry name" value="Putative e3 ubiquitin-protein ligase ubr3"/>
    <property type="match status" value="1"/>
</dbReference>
<keyword evidence="5 10" id="KW-0863">Zinc-finger</keyword>
<protein>
    <recommendedName>
        <fullName evidence="10">E3 ubiquitin-protein ligase</fullName>
        <ecNumber evidence="10">2.3.2.27</ecNumber>
    </recommendedName>
</protein>
<evidence type="ECO:0000256" key="2">
    <source>
        <dbReference type="ARBA" id="ARBA00004906"/>
    </source>
</evidence>
<comment type="pathway">
    <text evidence="2 10">Protein modification; protein ubiquitination.</text>
</comment>
<evidence type="ECO:0000256" key="8">
    <source>
        <dbReference type="ARBA" id="ARBA00046341"/>
    </source>
</evidence>
<dbReference type="GeneID" id="73470526"/>
<name>A0A8J5QLM6_9ASCO</name>
<gene>
    <name evidence="12" type="ORF">J8A68_003726</name>
</gene>
<dbReference type="RefSeq" id="XP_049262971.1">
    <property type="nucleotide sequence ID" value="XM_049407611.1"/>
</dbReference>
<dbReference type="InterPro" id="IPR003126">
    <property type="entry name" value="Znf_UBR"/>
</dbReference>
<dbReference type="InterPro" id="IPR039164">
    <property type="entry name" value="UBR1-like"/>
</dbReference>
<dbReference type="GO" id="GO:0061630">
    <property type="term" value="F:ubiquitin protein ligase activity"/>
    <property type="evidence" value="ECO:0007669"/>
    <property type="project" value="UniProtKB-UniRule"/>
</dbReference>
<dbReference type="Pfam" id="PF22960">
    <property type="entry name" value="WHD_UBR1"/>
    <property type="match status" value="1"/>
</dbReference>
<dbReference type="EMBL" id="JAGSYN010000163">
    <property type="protein sequence ID" value="KAG7662738.1"/>
    <property type="molecule type" value="Genomic_DNA"/>
</dbReference>
<evidence type="ECO:0000313" key="12">
    <source>
        <dbReference type="EMBL" id="KAG7662738.1"/>
    </source>
</evidence>
<evidence type="ECO:0000256" key="4">
    <source>
        <dbReference type="ARBA" id="ARBA00022723"/>
    </source>
</evidence>
<evidence type="ECO:0000256" key="6">
    <source>
        <dbReference type="ARBA" id="ARBA00022786"/>
    </source>
</evidence>
<dbReference type="CDD" id="cd19672">
    <property type="entry name" value="UBR-box_UBR1_like"/>
    <property type="match status" value="1"/>
</dbReference>
<keyword evidence="3 10" id="KW-0808">Transferase</keyword>
<dbReference type="InterPro" id="IPR003769">
    <property type="entry name" value="ClpS_core"/>
</dbReference>
<comment type="catalytic activity">
    <reaction evidence="1 10">
        <text>S-ubiquitinyl-[E2 ubiquitin-conjugating enzyme]-L-cysteine + [acceptor protein]-L-lysine = [E2 ubiquitin-conjugating enzyme]-L-cysteine + N(6)-ubiquitinyl-[acceptor protein]-L-lysine.</text>
        <dbReference type="EC" id="2.3.2.27"/>
    </reaction>
</comment>
<evidence type="ECO:0000256" key="10">
    <source>
        <dbReference type="RuleBase" id="RU366018"/>
    </source>
</evidence>
<dbReference type="OrthoDB" id="26387at2759"/>
<keyword evidence="13" id="KW-1185">Reference proteome</keyword>
<dbReference type="GO" id="GO:0005737">
    <property type="term" value="C:cytoplasm"/>
    <property type="evidence" value="ECO:0007669"/>
    <property type="project" value="TreeGrafter"/>
</dbReference>
<dbReference type="GO" id="GO:0000151">
    <property type="term" value="C:ubiquitin ligase complex"/>
    <property type="evidence" value="ECO:0007669"/>
    <property type="project" value="TreeGrafter"/>
</dbReference>
<comment type="caution">
    <text evidence="12">The sequence shown here is derived from an EMBL/GenBank/DDBJ whole genome shotgun (WGS) entry which is preliminary data.</text>
</comment>